<dbReference type="SUPFAM" id="SSF53850">
    <property type="entry name" value="Periplasmic binding protein-like II"/>
    <property type="match status" value="1"/>
</dbReference>
<dbReference type="Gene3D" id="3.40.190.10">
    <property type="entry name" value="Periplasmic binding protein-like II"/>
    <property type="match status" value="2"/>
</dbReference>
<dbReference type="PANTHER" id="PTHR43649:SF12">
    <property type="entry name" value="DIACETYLCHITOBIOSE BINDING PROTEIN DASA"/>
    <property type="match status" value="1"/>
</dbReference>
<dbReference type="EMBL" id="CP001618">
    <property type="protein sequence ID" value="ACQ81799.1"/>
    <property type="molecule type" value="Genomic_DNA"/>
</dbReference>
<keyword evidence="2" id="KW-1185">Reference proteome</keyword>
<dbReference type="PANTHER" id="PTHR43649">
    <property type="entry name" value="ARABINOSE-BINDING PROTEIN-RELATED"/>
    <property type="match status" value="1"/>
</dbReference>
<dbReference type="InterPro" id="IPR006059">
    <property type="entry name" value="SBP"/>
</dbReference>
<dbReference type="HOGENOM" id="CLU_031285_5_0_11"/>
<dbReference type="InterPro" id="IPR050490">
    <property type="entry name" value="Bact_solute-bd_prot1"/>
</dbReference>
<name>C5C2V5_BEUC1</name>
<organism evidence="1 2">
    <name type="scientific">Beutenbergia cavernae (strain ATCC BAA-8 / DSM 12333 / CCUG 43141 / JCM 11478 / NBRC 16432 / NCIMB 13614 / HKI 0122)</name>
    <dbReference type="NCBI Taxonomy" id="471853"/>
    <lineage>
        <taxon>Bacteria</taxon>
        <taxon>Bacillati</taxon>
        <taxon>Actinomycetota</taxon>
        <taxon>Actinomycetes</taxon>
        <taxon>Micrococcales</taxon>
        <taxon>Beutenbergiaceae</taxon>
        <taxon>Beutenbergia</taxon>
    </lineage>
</organism>
<dbReference type="STRING" id="471853.Bcav_3557"/>
<dbReference type="eggNOG" id="COG1653">
    <property type="taxonomic scope" value="Bacteria"/>
</dbReference>
<dbReference type="KEGG" id="bcv:Bcav_3557"/>
<accession>C5C2V5</accession>
<evidence type="ECO:0000313" key="1">
    <source>
        <dbReference type="EMBL" id="ACQ81799.1"/>
    </source>
</evidence>
<dbReference type="Pfam" id="PF01547">
    <property type="entry name" value="SBP_bac_1"/>
    <property type="match status" value="1"/>
</dbReference>
<reference evidence="1" key="1">
    <citation type="journal article" date="2009" name="Stand. Genomic Sci.">
        <title>Complete genome sequence of Beutenbergia cavernae type strain (HKI 0122).</title>
        <authorList>
            <person name="Land M."/>
            <person name="Pukall R."/>
            <person name="Abt B."/>
            <person name="Goker M."/>
            <person name="Rohde M."/>
            <person name="Glavina Del Rio T."/>
            <person name="Tice H."/>
            <person name="Copeland A."/>
            <person name="Cheng J.F."/>
            <person name="Lucas S."/>
            <person name="Chen F."/>
            <person name="Nolan M."/>
            <person name="Bruce D."/>
            <person name="Goodwin L."/>
            <person name="Pitluck S."/>
            <person name="Ivanova N."/>
            <person name="Mavromatis K."/>
            <person name="Ovchinnikova G."/>
            <person name="Pati A."/>
            <person name="Chen A."/>
            <person name="Palaniappan K."/>
            <person name="Hauser L."/>
            <person name="Chang Y.J."/>
            <person name="Jefferies C.C."/>
            <person name="Saunders E."/>
            <person name="Brettin T."/>
            <person name="Detter J.C."/>
            <person name="Han C."/>
            <person name="Chain P."/>
            <person name="Bristow J."/>
            <person name="Eisen J.A."/>
            <person name="Markowitz V."/>
            <person name="Hugenholtz P."/>
            <person name="Kyrpides N.C."/>
            <person name="Klenk H.P."/>
            <person name="Lapidus A."/>
        </authorList>
    </citation>
    <scope>NUCLEOTIDE SEQUENCE [LARGE SCALE GENOMIC DNA]</scope>
    <source>
        <strain evidence="1">DSM 12333</strain>
    </source>
</reference>
<protein>
    <submittedName>
        <fullName evidence="1">Extracellular solute-binding protein family 1</fullName>
    </submittedName>
</protein>
<dbReference type="AlphaFoldDB" id="C5C2V5"/>
<sequence length="458" mass="48782">MVRSVTGDAEGMCRMSSGLGRRDLLGWGLAGAGVLGAMSLAGCGSGGSGGGSSGSGGSAALRFMFWGSGDRVERFQGAIDLFHERHPDIRVSPEYADIDAIKTKLSVAMSGGDLPDVFWVHGDLFAPMVAEGKLMELGPLFGDGIDASGFTDSTLAAGGQVDGAQWAISHGLQSVGVFADLTVLEPLGIVPPSYPEAWTWDEYEEISLQVHDALGPDFWGTDEPTYAGAGNYFRAWARQRGEQLWTDDGDIGFTEATFREWAEYWTRMRDAGAAVPVALALEQNPFFEGAPMIRGMAAFHMRNSNQMAELSTLTDHELTLMPSPGNGGEGNRYIGLDPNTMAISADTRNPEAAILFTDFMLNDPERAEIIGTTIGAPPTSAIREHIKPTISEPEAIFLDYIEFEATAELDPVPATPTTGAAFGSGMTRTMEELAYGQLTVDDATARVFGELRDALGAG</sequence>
<dbReference type="Proteomes" id="UP000007962">
    <property type="component" value="Chromosome"/>
</dbReference>
<gene>
    <name evidence="1" type="ordered locus">Bcav_3557</name>
</gene>
<proteinExistence type="predicted"/>
<evidence type="ECO:0000313" key="2">
    <source>
        <dbReference type="Proteomes" id="UP000007962"/>
    </source>
</evidence>